<proteinExistence type="inferred from homology"/>
<dbReference type="RefSeq" id="WP_013824857.1">
    <property type="nucleotide sequence ID" value="NC_015574.1"/>
</dbReference>
<keyword evidence="7" id="KW-1185">Reference proteome</keyword>
<comment type="cofactor">
    <cofactor evidence="4">
        <name>Mn(2+)</name>
        <dbReference type="ChEBI" id="CHEBI:29035"/>
    </cofactor>
    <text evidence="4">Binds 2 manganese ions per subunit.</text>
</comment>
<reference evidence="6 7" key="1">
    <citation type="journal article" date="2014" name="Int. J. Syst. Evol. Microbiol.">
        <title>Methanobacterium paludis sp. nov. and a novel strain of Methanobacterium lacus isolated from northern peatlands.</title>
        <authorList>
            <person name="Cadillo-Quiroz H."/>
            <person name="Brauer S.L."/>
            <person name="Goodson N."/>
            <person name="Yavitt J.B."/>
            <person name="Zinder S.H."/>
        </authorList>
    </citation>
    <scope>NUCLEOTIDE SEQUENCE [LARGE SCALE GENOMIC DNA]</scope>
    <source>
        <strain evidence="7">DSM 25820 / JCM 18151 / SWAN1</strain>
    </source>
</reference>
<sequence length="295" mass="33180">MLFYTESPLKFAFSREIDFTNTGLSKEGPDKNHSFGIVGVPFDSTTTYKPCARFGPRSVREASYNFERYNFILNKNLDVPLYDFGDIEVIHGNFEKTCRNIRSTITDIQDMDIIPVTIGGEHSISYGILTAMDPEDVTVIHLDAHMDLRDTYMSEKYSHATVMRRIFDLNPKNIIQIGIRSASEEEVSFACENQIKQYTCLDVNNKLDEIENLIKAVKGPVYVTVDMDVLDPAYAPSVGTPAPCGLTPSELERIIFCLEDKQVVGFDLVEVSSTQIGDITSINGAKTIYDFLCLY</sequence>
<evidence type="ECO:0000256" key="4">
    <source>
        <dbReference type="PIRSR" id="PIRSR036979-1"/>
    </source>
</evidence>
<dbReference type="InterPro" id="IPR023696">
    <property type="entry name" value="Ureohydrolase_dom_sf"/>
</dbReference>
<feature type="binding site" evidence="4">
    <location>
        <position position="122"/>
    </location>
    <ligand>
        <name>Mn(2+)</name>
        <dbReference type="ChEBI" id="CHEBI:29035"/>
        <label>1</label>
    </ligand>
</feature>
<feature type="binding site" evidence="4">
    <location>
        <position position="226"/>
    </location>
    <ligand>
        <name>Mn(2+)</name>
        <dbReference type="ChEBI" id="CHEBI:29035"/>
        <label>1</label>
    </ligand>
</feature>
<accession>F6D2J8</accession>
<dbReference type="STRING" id="868131.MSWAN_0311"/>
<dbReference type="Proteomes" id="UP000009231">
    <property type="component" value="Chromosome"/>
</dbReference>
<dbReference type="KEGG" id="mew:MSWAN_0311"/>
<dbReference type="InterPro" id="IPR005925">
    <property type="entry name" value="Agmatinase-rel"/>
</dbReference>
<evidence type="ECO:0000256" key="5">
    <source>
        <dbReference type="RuleBase" id="RU003684"/>
    </source>
</evidence>
<dbReference type="HOGENOM" id="CLU_039478_0_2_2"/>
<dbReference type="PANTHER" id="PTHR11358:SF26">
    <property type="entry name" value="GUANIDINO ACID HYDROLASE, MITOCHONDRIAL"/>
    <property type="match status" value="1"/>
</dbReference>
<evidence type="ECO:0000256" key="2">
    <source>
        <dbReference type="ARBA" id="ARBA00022723"/>
    </source>
</evidence>
<dbReference type="GO" id="GO:0046872">
    <property type="term" value="F:metal ion binding"/>
    <property type="evidence" value="ECO:0007669"/>
    <property type="project" value="UniProtKB-KW"/>
</dbReference>
<organism evidence="6 7">
    <name type="scientific">Methanobacterium paludis (strain DSM 25820 / JCM 18151 / SWAN1)</name>
    <dbReference type="NCBI Taxonomy" id="868131"/>
    <lineage>
        <taxon>Archaea</taxon>
        <taxon>Methanobacteriati</taxon>
        <taxon>Methanobacteriota</taxon>
        <taxon>Methanomada group</taxon>
        <taxon>Methanobacteria</taxon>
        <taxon>Methanobacteriales</taxon>
        <taxon>Methanobacteriaceae</taxon>
        <taxon>Methanobacterium</taxon>
    </lineage>
</organism>
<dbReference type="Gene3D" id="3.40.800.10">
    <property type="entry name" value="Ureohydrolase domain"/>
    <property type="match status" value="1"/>
</dbReference>
<dbReference type="Pfam" id="PF00491">
    <property type="entry name" value="Arginase"/>
    <property type="match status" value="1"/>
</dbReference>
<dbReference type="PROSITE" id="PS01053">
    <property type="entry name" value="ARGINASE_1"/>
    <property type="match status" value="1"/>
</dbReference>
<dbReference type="SUPFAM" id="SSF52768">
    <property type="entry name" value="Arginase/deacetylase"/>
    <property type="match status" value="1"/>
</dbReference>
<feature type="binding site" evidence="4">
    <location>
        <position position="145"/>
    </location>
    <ligand>
        <name>Mn(2+)</name>
        <dbReference type="ChEBI" id="CHEBI:29035"/>
        <label>1</label>
    </ligand>
</feature>
<dbReference type="PROSITE" id="PS51409">
    <property type="entry name" value="ARGINASE_2"/>
    <property type="match status" value="1"/>
</dbReference>
<dbReference type="GO" id="GO:0008783">
    <property type="term" value="F:agmatinase activity"/>
    <property type="evidence" value="ECO:0007669"/>
    <property type="project" value="UniProtKB-EC"/>
</dbReference>
<dbReference type="EMBL" id="CP002772">
    <property type="protein sequence ID" value="AEG17355.1"/>
    <property type="molecule type" value="Genomic_DNA"/>
</dbReference>
<comment type="similarity">
    <text evidence="1">Belongs to the arginase family. Agmatinase subfamily.</text>
</comment>
<evidence type="ECO:0000256" key="1">
    <source>
        <dbReference type="ARBA" id="ARBA00009227"/>
    </source>
</evidence>
<dbReference type="PIRSF" id="PIRSF036979">
    <property type="entry name" value="Arginase"/>
    <property type="match status" value="1"/>
</dbReference>
<dbReference type="CDD" id="cd11593">
    <property type="entry name" value="Agmatinase-like_2"/>
    <property type="match status" value="1"/>
</dbReference>
<feature type="binding site" evidence="4">
    <location>
        <position position="147"/>
    </location>
    <ligand>
        <name>Mn(2+)</name>
        <dbReference type="ChEBI" id="CHEBI:29035"/>
        <label>1</label>
    </ligand>
</feature>
<dbReference type="GO" id="GO:0033389">
    <property type="term" value="P:putrescine biosynthetic process from arginine, via agmatine"/>
    <property type="evidence" value="ECO:0007669"/>
    <property type="project" value="TreeGrafter"/>
</dbReference>
<dbReference type="OrthoDB" id="7186at2157"/>
<dbReference type="NCBIfam" id="TIGR01230">
    <property type="entry name" value="agmatinase"/>
    <property type="match status" value="1"/>
</dbReference>
<name>F6D2J8_METPW</name>
<evidence type="ECO:0000313" key="7">
    <source>
        <dbReference type="Proteomes" id="UP000009231"/>
    </source>
</evidence>
<dbReference type="EC" id="3.5.3.11" evidence="6"/>
<gene>
    <name evidence="6" type="ordered locus">MSWAN_0311</name>
</gene>
<keyword evidence="3 5" id="KW-0378">Hydrolase</keyword>
<dbReference type="GeneID" id="10667795"/>
<feature type="binding site" evidence="4">
    <location>
        <position position="228"/>
    </location>
    <ligand>
        <name>Mn(2+)</name>
        <dbReference type="ChEBI" id="CHEBI:29035"/>
        <label>1</label>
    </ligand>
</feature>
<feature type="binding site" evidence="4">
    <location>
        <position position="143"/>
    </location>
    <ligand>
        <name>Mn(2+)</name>
        <dbReference type="ChEBI" id="CHEBI:29035"/>
        <label>1</label>
    </ligand>
</feature>
<dbReference type="AlphaFoldDB" id="F6D2J8"/>
<protein>
    <submittedName>
        <fullName evidence="6">Agmatinase</fullName>
        <ecNumber evidence="6">3.5.3.11</ecNumber>
    </submittedName>
</protein>
<evidence type="ECO:0000256" key="3">
    <source>
        <dbReference type="ARBA" id="ARBA00022801"/>
    </source>
</evidence>
<evidence type="ECO:0000313" key="6">
    <source>
        <dbReference type="EMBL" id="AEG17355.1"/>
    </source>
</evidence>
<dbReference type="PANTHER" id="PTHR11358">
    <property type="entry name" value="ARGINASE/AGMATINASE"/>
    <property type="match status" value="1"/>
</dbReference>
<dbReference type="InterPro" id="IPR006035">
    <property type="entry name" value="Ureohydrolase"/>
</dbReference>
<keyword evidence="4" id="KW-0464">Manganese</keyword>
<dbReference type="InterPro" id="IPR020855">
    <property type="entry name" value="Ureohydrolase_Mn_BS"/>
</dbReference>
<keyword evidence="2 4" id="KW-0479">Metal-binding</keyword>
<dbReference type="eggNOG" id="arCOG01700">
    <property type="taxonomic scope" value="Archaea"/>
</dbReference>